<dbReference type="Proteomes" id="UP000263232">
    <property type="component" value="Chromosome"/>
</dbReference>
<dbReference type="CDD" id="cd05688">
    <property type="entry name" value="S1_RPS1_repeat_ec3"/>
    <property type="match status" value="1"/>
</dbReference>
<evidence type="ECO:0000256" key="4">
    <source>
        <dbReference type="ARBA" id="ARBA00025604"/>
    </source>
</evidence>
<dbReference type="InterPro" id="IPR035104">
    <property type="entry name" value="Ribosomal_protein_S1-like"/>
</dbReference>
<feature type="compositionally biased region" description="Polar residues" evidence="5">
    <location>
        <begin position="440"/>
        <end position="449"/>
    </location>
</feature>
<keyword evidence="2 7" id="KW-0689">Ribosomal protein</keyword>
<dbReference type="OrthoDB" id="9804077at2"/>
<sequence>MSEFLENEELNEEVSTEVAEDAAQDMGAVEEVVEEIPTEETEDAAQDMVTMEDALDSVDEIKVGDTVMADVLAFDDNQVRVAIRNSGGLEGVVPRNELSATPIEELTDVVNIGDEIELVVLKPIKDKENGNFLLSKRRVDAKKVWEELQTKFENGETIEAPVKSVVKGGLVVDAGVRGFVPASMVEDYFVEDFSQYVGQTLEFAIIEIEPSENRLILSHKEIARKEREEKRSERLGELEEGSVIEGTVARLVNFGAFIDLGGVDGLVHISRIAHEHVDKPSDYLTPGETVTVKVLSVDEEEGRVSLSIKDTLEGPWDNIEEKAPEGSVLDGTVKRLTSFGAFVEVFPGVEGLVHISQIAHEHIATPHERLEEGQEIQVKVLSVNPEEQRLSLSIKELLEAPERPADAPQANRNESRNNNRRRSSNNNRPRRQNNQQASNDFESTDTSFTMGELLGDALNQFKTDEE</sequence>
<feature type="domain" description="S1 motif" evidence="6">
    <location>
        <begin position="64"/>
        <end position="137"/>
    </location>
</feature>
<dbReference type="PROSITE" id="PS50126">
    <property type="entry name" value="S1"/>
    <property type="match status" value="4"/>
</dbReference>
<evidence type="ECO:0000313" key="8">
    <source>
        <dbReference type="Proteomes" id="UP000263232"/>
    </source>
</evidence>
<dbReference type="PANTHER" id="PTHR10724">
    <property type="entry name" value="30S RIBOSOMAL PROTEIN S1"/>
    <property type="match status" value="1"/>
</dbReference>
<evidence type="ECO:0000256" key="1">
    <source>
        <dbReference type="ARBA" id="ARBA00006767"/>
    </source>
</evidence>
<evidence type="ECO:0000256" key="2">
    <source>
        <dbReference type="ARBA" id="ARBA00022980"/>
    </source>
</evidence>
<dbReference type="KEGG" id="abae:CL176_07460"/>
<feature type="domain" description="S1 motif" evidence="6">
    <location>
        <begin position="326"/>
        <end position="395"/>
    </location>
</feature>
<dbReference type="SUPFAM" id="SSF50249">
    <property type="entry name" value="Nucleic acid-binding proteins"/>
    <property type="match status" value="4"/>
</dbReference>
<evidence type="ECO:0000256" key="3">
    <source>
        <dbReference type="ARBA" id="ARBA00023274"/>
    </source>
</evidence>
<feature type="domain" description="S1 motif" evidence="6">
    <location>
        <begin position="241"/>
        <end position="309"/>
    </location>
</feature>
<dbReference type="Pfam" id="PF00575">
    <property type="entry name" value="S1"/>
    <property type="match status" value="4"/>
</dbReference>
<comment type="function">
    <text evidence="4">Binds mRNA; thus facilitating recognition of the initiation point. It is needed to translate mRNA with a short Shine-Dalgarno (SD) purine-rich sequence.</text>
</comment>
<dbReference type="PRINTS" id="PR00681">
    <property type="entry name" value="RIBOSOMALS1"/>
</dbReference>
<dbReference type="InterPro" id="IPR003029">
    <property type="entry name" value="S1_domain"/>
</dbReference>
<comment type="similarity">
    <text evidence="1">Belongs to the bacterial ribosomal protein bS1 family.</text>
</comment>
<keyword evidence="8" id="KW-1185">Reference proteome</keyword>
<feature type="domain" description="S1 motif" evidence="6">
    <location>
        <begin position="155"/>
        <end position="220"/>
    </location>
</feature>
<evidence type="ECO:0000256" key="5">
    <source>
        <dbReference type="SAM" id="MobiDB-lite"/>
    </source>
</evidence>
<dbReference type="SMART" id="SM00316">
    <property type="entry name" value="S1"/>
    <property type="match status" value="4"/>
</dbReference>
<gene>
    <name evidence="7" type="ORF">CL176_07460</name>
</gene>
<feature type="region of interest" description="Disordered" evidence="5">
    <location>
        <begin position="399"/>
        <end position="466"/>
    </location>
</feature>
<dbReference type="GO" id="GO:0006412">
    <property type="term" value="P:translation"/>
    <property type="evidence" value="ECO:0007669"/>
    <property type="project" value="TreeGrafter"/>
</dbReference>
<feature type="compositionally biased region" description="Basic residues" evidence="5">
    <location>
        <begin position="418"/>
        <end position="431"/>
    </location>
</feature>
<dbReference type="NCBIfam" id="NF005208">
    <property type="entry name" value="PRK06676.1"/>
    <property type="match status" value="1"/>
</dbReference>
<dbReference type="GO" id="GO:0003735">
    <property type="term" value="F:structural constituent of ribosome"/>
    <property type="evidence" value="ECO:0007669"/>
    <property type="project" value="TreeGrafter"/>
</dbReference>
<evidence type="ECO:0000313" key="7">
    <source>
        <dbReference type="EMBL" id="AXY25847.1"/>
    </source>
</evidence>
<keyword evidence="3" id="KW-0687">Ribonucleoprotein</keyword>
<dbReference type="InterPro" id="IPR012340">
    <property type="entry name" value="NA-bd_OB-fold"/>
</dbReference>
<dbReference type="CDD" id="cd04465">
    <property type="entry name" value="S1_RPS1_repeat_ec2_hs2"/>
    <property type="match status" value="1"/>
</dbReference>
<dbReference type="AlphaFoldDB" id="A0A347WL90"/>
<protein>
    <submittedName>
        <fullName evidence="7">30S ribosomal protein S1</fullName>
    </submittedName>
</protein>
<dbReference type="InterPro" id="IPR050437">
    <property type="entry name" value="Ribos_protein_bS1-like"/>
</dbReference>
<name>A0A347WL90_9LACT</name>
<dbReference type="EMBL" id="CP023434">
    <property type="protein sequence ID" value="AXY25847.1"/>
    <property type="molecule type" value="Genomic_DNA"/>
</dbReference>
<reference evidence="7 8" key="1">
    <citation type="submission" date="2017-09" db="EMBL/GenBank/DDBJ databases">
        <title>Complete genome sequence of Oxytococcus suis strain ZY16052.</title>
        <authorList>
            <person name="Li F."/>
        </authorList>
    </citation>
    <scope>NUCLEOTIDE SEQUENCE [LARGE SCALE GENOMIC DNA]</scope>
    <source>
        <strain evidence="7 8">ZY16052</strain>
    </source>
</reference>
<proteinExistence type="inferred from homology"/>
<evidence type="ECO:0000259" key="6">
    <source>
        <dbReference type="PROSITE" id="PS50126"/>
    </source>
</evidence>
<dbReference type="GO" id="GO:0003729">
    <property type="term" value="F:mRNA binding"/>
    <property type="evidence" value="ECO:0007669"/>
    <property type="project" value="TreeGrafter"/>
</dbReference>
<dbReference type="Gene3D" id="2.40.50.140">
    <property type="entry name" value="Nucleic acid-binding proteins"/>
    <property type="match status" value="4"/>
</dbReference>
<dbReference type="FunFam" id="2.40.50.140:FF:000103">
    <property type="entry name" value="protein RRP5 homolog"/>
    <property type="match status" value="1"/>
</dbReference>
<organism evidence="7 8">
    <name type="scientific">Suicoccus acidiformans</name>
    <dbReference type="NCBI Taxonomy" id="2036206"/>
    <lineage>
        <taxon>Bacteria</taxon>
        <taxon>Bacillati</taxon>
        <taxon>Bacillota</taxon>
        <taxon>Bacilli</taxon>
        <taxon>Lactobacillales</taxon>
        <taxon>Aerococcaceae</taxon>
        <taxon>Suicoccus</taxon>
    </lineage>
</organism>
<dbReference type="GO" id="GO:0022627">
    <property type="term" value="C:cytosolic small ribosomal subunit"/>
    <property type="evidence" value="ECO:0007669"/>
    <property type="project" value="TreeGrafter"/>
</dbReference>
<dbReference type="PANTHER" id="PTHR10724:SF7">
    <property type="entry name" value="SMALL RIBOSOMAL SUBUNIT PROTEIN BS1C"/>
    <property type="match status" value="1"/>
</dbReference>
<dbReference type="CDD" id="cd05687">
    <property type="entry name" value="S1_RPS1_repeat_ec1_hs1"/>
    <property type="match status" value="1"/>
</dbReference>
<accession>A0A347WL90</accession>
<dbReference type="FunFam" id="2.40.50.140:FF:000051">
    <property type="entry name" value="RNA-binding transcriptional accessory protein"/>
    <property type="match status" value="1"/>
</dbReference>